<keyword evidence="1" id="KW-0378">Hydrolase</keyword>
<organism evidence="5">
    <name type="scientific">Chaetomium thermophilum (strain DSM 1495 / CBS 144.50 / IMI 039719)</name>
    <name type="common">Thermochaetoides thermophila</name>
    <dbReference type="NCBI Taxonomy" id="759272"/>
    <lineage>
        <taxon>Eukaryota</taxon>
        <taxon>Fungi</taxon>
        <taxon>Dikarya</taxon>
        <taxon>Ascomycota</taxon>
        <taxon>Pezizomycotina</taxon>
        <taxon>Sordariomycetes</taxon>
        <taxon>Sordariomycetidae</taxon>
        <taxon>Sordariales</taxon>
        <taxon>Chaetomiaceae</taxon>
        <taxon>Thermochaetoides</taxon>
    </lineage>
</organism>
<dbReference type="AlphaFoldDB" id="G0RXR0"/>
<evidence type="ECO:0000313" key="5">
    <source>
        <dbReference type="Proteomes" id="UP000008066"/>
    </source>
</evidence>
<gene>
    <name evidence="4" type="ORF">CTHT_0000070</name>
</gene>
<dbReference type="STRING" id="759272.G0RXR0"/>
<dbReference type="RefSeq" id="XP_006690562.1">
    <property type="nucleotide sequence ID" value="XM_006690499.1"/>
</dbReference>
<proteinExistence type="predicted"/>
<feature type="compositionally biased region" description="Basic and acidic residues" evidence="2">
    <location>
        <begin position="89"/>
        <end position="129"/>
    </location>
</feature>
<dbReference type="eggNOG" id="KOG1515">
    <property type="taxonomic scope" value="Eukaryota"/>
</dbReference>
<dbReference type="Pfam" id="PF07859">
    <property type="entry name" value="Abhydrolase_3"/>
    <property type="match status" value="1"/>
</dbReference>
<accession>G0RXR0</accession>
<dbReference type="KEGG" id="cthr:CTHT_0000070"/>
<dbReference type="PANTHER" id="PTHR48081">
    <property type="entry name" value="AB HYDROLASE SUPERFAMILY PROTEIN C4A8.06C"/>
    <property type="match status" value="1"/>
</dbReference>
<dbReference type="GeneID" id="18254045"/>
<reference evidence="4 5" key="1">
    <citation type="journal article" date="2011" name="Cell">
        <title>Insight into structure and assembly of the nuclear pore complex by utilizing the genome of a eukaryotic thermophile.</title>
        <authorList>
            <person name="Amlacher S."/>
            <person name="Sarges P."/>
            <person name="Flemming D."/>
            <person name="van Noort V."/>
            <person name="Kunze R."/>
            <person name="Devos D.P."/>
            <person name="Arumugam M."/>
            <person name="Bork P."/>
            <person name="Hurt E."/>
        </authorList>
    </citation>
    <scope>NUCLEOTIDE SEQUENCE [LARGE SCALE GENOMIC DNA]</scope>
    <source>
        <strain evidence="5">DSM 1495 / CBS 144.50 / IMI 039719</strain>
    </source>
</reference>
<sequence>MSAPPRRPFRRVHIANPRQPAMQHLKSVRSPVDSQAGAASAAQTFHVDSDFLQAVGNQNLTVEPTDILGLRLLNDKATEAMLGKAKGNKPREEDRQNMTDEGKEKEKEMQAQKNKEKEGEGEKKKKKPIDDEMYREGQRAVREICHERALKPALVYLHGGGFISGSVKLFRKDIIRYVNMTSMTIYAPEYRLAPEHKFPKPLEDAFAAAQWIRENAAAENIDPERIGLLGVSAGGALALGVAMMWQDKGIEPPIGRVCAVYPMLNHQSAADAYLPRTAGHREKGLPYADPFMREDLSGLPPTYIDIGGLDLFAKDVAAFVARLAEVNVKVEFHCYPGVPHAFEYAAPDAIVSREAIQHRREWLRQL</sequence>
<dbReference type="InterPro" id="IPR013094">
    <property type="entry name" value="AB_hydrolase_3"/>
</dbReference>
<dbReference type="OrthoDB" id="408631at2759"/>
<name>G0RXR0_CHATD</name>
<dbReference type="SUPFAM" id="SSF53474">
    <property type="entry name" value="alpha/beta-Hydrolases"/>
    <property type="match status" value="1"/>
</dbReference>
<dbReference type="OMA" id="ARERMNF"/>
<dbReference type="PANTHER" id="PTHR48081:SF8">
    <property type="entry name" value="ALPHA_BETA HYDROLASE FOLD-3 DOMAIN-CONTAINING PROTEIN-RELATED"/>
    <property type="match status" value="1"/>
</dbReference>
<dbReference type="Proteomes" id="UP000008066">
    <property type="component" value="Unassembled WGS sequence"/>
</dbReference>
<dbReference type="GO" id="GO:0016787">
    <property type="term" value="F:hydrolase activity"/>
    <property type="evidence" value="ECO:0007669"/>
    <property type="project" value="UniProtKB-KW"/>
</dbReference>
<dbReference type="InterPro" id="IPR029058">
    <property type="entry name" value="AB_hydrolase_fold"/>
</dbReference>
<evidence type="ECO:0000256" key="2">
    <source>
        <dbReference type="SAM" id="MobiDB-lite"/>
    </source>
</evidence>
<protein>
    <recommendedName>
        <fullName evidence="3">Alpha/beta hydrolase fold-3 domain-containing protein</fullName>
    </recommendedName>
</protein>
<evidence type="ECO:0000313" key="4">
    <source>
        <dbReference type="EMBL" id="EGS24076.1"/>
    </source>
</evidence>
<evidence type="ECO:0000256" key="1">
    <source>
        <dbReference type="ARBA" id="ARBA00022801"/>
    </source>
</evidence>
<dbReference type="Gene3D" id="3.40.50.1820">
    <property type="entry name" value="alpha/beta hydrolase"/>
    <property type="match status" value="1"/>
</dbReference>
<evidence type="ECO:0000259" key="3">
    <source>
        <dbReference type="Pfam" id="PF07859"/>
    </source>
</evidence>
<feature type="region of interest" description="Disordered" evidence="2">
    <location>
        <begin position="1"/>
        <end position="27"/>
    </location>
</feature>
<feature type="region of interest" description="Disordered" evidence="2">
    <location>
        <begin position="81"/>
        <end position="129"/>
    </location>
</feature>
<dbReference type="InterPro" id="IPR050300">
    <property type="entry name" value="GDXG_lipolytic_enzyme"/>
</dbReference>
<dbReference type="EMBL" id="GL988030">
    <property type="protein sequence ID" value="EGS24076.1"/>
    <property type="molecule type" value="Genomic_DNA"/>
</dbReference>
<dbReference type="HOGENOM" id="CLU_012494_6_1_1"/>
<feature type="domain" description="Alpha/beta hydrolase fold-3" evidence="3">
    <location>
        <begin position="154"/>
        <end position="342"/>
    </location>
</feature>
<keyword evidence="5" id="KW-1185">Reference proteome</keyword>